<reference evidence="2 3" key="1">
    <citation type="submission" date="2021-04" db="EMBL/GenBank/DDBJ databases">
        <title>Draft Genome of Aeromonas popoffii ID682, isolated from a natural water source in Idaho.</title>
        <authorList>
            <person name="Testerman T."/>
            <person name="Graf J."/>
        </authorList>
    </citation>
    <scope>NUCLEOTIDE SEQUENCE [LARGE SCALE GENOMIC DNA]</scope>
    <source>
        <strain evidence="2 3">ID682</strain>
    </source>
</reference>
<feature type="domain" description="ATPase dynein-related AAA" evidence="1">
    <location>
        <begin position="252"/>
        <end position="420"/>
    </location>
</feature>
<dbReference type="RefSeq" id="WP_212514892.1">
    <property type="nucleotide sequence ID" value="NZ_CAWQDX010000004.1"/>
</dbReference>
<dbReference type="PANTHER" id="PTHR37291">
    <property type="entry name" value="5-METHYLCYTOSINE-SPECIFIC RESTRICTION ENZYME B"/>
    <property type="match status" value="1"/>
</dbReference>
<evidence type="ECO:0000313" key="3">
    <source>
        <dbReference type="Proteomes" id="UP000675653"/>
    </source>
</evidence>
<dbReference type="InterPro" id="IPR027417">
    <property type="entry name" value="P-loop_NTPase"/>
</dbReference>
<dbReference type="Proteomes" id="UP000675653">
    <property type="component" value="Unassembled WGS sequence"/>
</dbReference>
<dbReference type="Gene3D" id="3.40.50.300">
    <property type="entry name" value="P-loop containing nucleotide triphosphate hydrolases"/>
    <property type="match status" value="1"/>
</dbReference>
<keyword evidence="3" id="KW-1185">Reference proteome</keyword>
<organism evidence="2 3">
    <name type="scientific">Aeromonas popoffii</name>
    <dbReference type="NCBI Taxonomy" id="70856"/>
    <lineage>
        <taxon>Bacteria</taxon>
        <taxon>Pseudomonadati</taxon>
        <taxon>Pseudomonadota</taxon>
        <taxon>Gammaproteobacteria</taxon>
        <taxon>Aeromonadales</taxon>
        <taxon>Aeromonadaceae</taxon>
        <taxon>Aeromonas</taxon>
    </lineage>
</organism>
<name>A0ABS5GWM3_9GAMM</name>
<protein>
    <submittedName>
        <fullName evidence="2">AAA family ATPase</fullName>
    </submittedName>
</protein>
<evidence type="ECO:0000259" key="1">
    <source>
        <dbReference type="Pfam" id="PF07728"/>
    </source>
</evidence>
<accession>A0ABS5GWM3</accession>
<dbReference type="Pfam" id="PF07728">
    <property type="entry name" value="AAA_5"/>
    <property type="match status" value="1"/>
</dbReference>
<comment type="caution">
    <text evidence="2">The sequence shown here is derived from an EMBL/GenBank/DDBJ whole genome shotgun (WGS) entry which is preliminary data.</text>
</comment>
<sequence>MFFSKELIVDVYAGLSQIDPDVSTGKRATERVSALKYFLATCAGLKGNVSNSISLATNESQNRKEFTAFVGDVVRLFDDGRTESQPYTNNFKADYASKPGFGAGNNFLTTSLKRNGDYPSRPKESGLIVIQDYVVSLHPDWKTRILNYGNFNVYAPALALWLCRFDNINCSTVTDCISQIKDILKMKYGDDVSNLLCEKTDKLQGYLLDDSGGLKLVNDCEHDLVFLCSIDSSLKQVERYRGDFIGQKGENIIYYGAPGTGKSYQIDQATAGYSANKKLRVVFHSEYQNSDFIGGLRPSMDGDNITYRFVPGPFIKAFIMAISKPEEPCALIIEEINRANAAAVFGDVFQLLDRNENGVSEYFVSVDEELWKYISSVIKDTVPVINWVGSMYLPSNLSILATMNSADQGVQPMDSAFKRRWRFKYIALDFDNCPDGYIIHAGIEYEWRVFAQSVNTILMSMNVEEDRLIGPWFLTMSDFNIGMEAVAGKLFVYLWDDVLRHLPRTSIFNCHGRSFGTICADYLKGSSILSEALLTLLNENMASHNALEEIDTLDDLNLE</sequence>
<dbReference type="PANTHER" id="PTHR37291:SF1">
    <property type="entry name" value="TYPE IV METHYL-DIRECTED RESTRICTION ENZYME ECOKMCRB SUBUNIT"/>
    <property type="match status" value="1"/>
</dbReference>
<dbReference type="SUPFAM" id="SSF52540">
    <property type="entry name" value="P-loop containing nucleoside triphosphate hydrolases"/>
    <property type="match status" value="1"/>
</dbReference>
<gene>
    <name evidence="2" type="ORF">KAT72_21695</name>
</gene>
<dbReference type="InterPro" id="IPR052934">
    <property type="entry name" value="Methyl-DNA_Rec/Restrict_Enz"/>
</dbReference>
<dbReference type="InterPro" id="IPR011704">
    <property type="entry name" value="ATPase_dyneun-rel_AAA"/>
</dbReference>
<evidence type="ECO:0000313" key="2">
    <source>
        <dbReference type="EMBL" id="MBR7631530.1"/>
    </source>
</evidence>
<proteinExistence type="predicted"/>
<dbReference type="EMBL" id="JAGRZL010000101">
    <property type="protein sequence ID" value="MBR7631530.1"/>
    <property type="molecule type" value="Genomic_DNA"/>
</dbReference>